<dbReference type="RefSeq" id="WP_012695387.1">
    <property type="nucleotide sequence ID" value="NC_012551.1"/>
</dbReference>
<dbReference type="EMBL" id="CP031199">
    <property type="protein sequence ID" value="QCZ54424.1"/>
    <property type="molecule type" value="Genomic_DNA"/>
</dbReference>
<name>C0SQM3_LEVBR</name>
<feature type="compositionally biased region" description="Basic and acidic residues" evidence="1">
    <location>
        <begin position="155"/>
        <end position="169"/>
    </location>
</feature>
<feature type="compositionally biased region" description="Low complexity" evidence="1">
    <location>
        <begin position="106"/>
        <end position="116"/>
    </location>
</feature>
<dbReference type="PATRIC" id="fig|1580.52.peg.2715"/>
<feature type="compositionally biased region" description="Polar residues" evidence="1">
    <location>
        <begin position="230"/>
        <end position="250"/>
    </location>
</feature>
<proteinExistence type="predicted"/>
<gene>
    <name evidence="3" type="ORF">UCCLBBS449_pA0018</name>
</gene>
<feature type="region of interest" description="Disordered" evidence="1">
    <location>
        <begin position="99"/>
        <end position="260"/>
    </location>
</feature>
<dbReference type="EMBL" id="AB370337">
    <property type="protein sequence ID" value="BAH56405.1"/>
    <property type="molecule type" value="Genomic_DNA"/>
</dbReference>
<dbReference type="Proteomes" id="UP000307074">
    <property type="component" value="Plasmid pUCCLBBS449_A"/>
</dbReference>
<geneLocation type="plasmid" evidence="2">
    <name>pLB925A04</name>
</geneLocation>
<evidence type="ECO:0000313" key="3">
    <source>
        <dbReference type="EMBL" id="QCZ54424.1"/>
    </source>
</evidence>
<geneLocation type="plasmid" evidence="3">
    <name>pUCCLBBS449_A</name>
</geneLocation>
<keyword evidence="2" id="KW-0614">Plasmid</keyword>
<evidence type="ECO:0000313" key="4">
    <source>
        <dbReference type="Proteomes" id="UP000307074"/>
    </source>
</evidence>
<feature type="compositionally biased region" description="Basic and acidic residues" evidence="1">
    <location>
        <begin position="219"/>
        <end position="229"/>
    </location>
</feature>
<evidence type="ECO:0000256" key="1">
    <source>
        <dbReference type="SAM" id="MobiDB-lite"/>
    </source>
</evidence>
<organism evidence="2">
    <name type="scientific">Levilactobacillus brevis</name>
    <name type="common">Lactobacillus brevis</name>
    <dbReference type="NCBI Taxonomy" id="1580"/>
    <lineage>
        <taxon>Bacteria</taxon>
        <taxon>Bacillati</taxon>
        <taxon>Bacillota</taxon>
        <taxon>Bacilli</taxon>
        <taxon>Lactobacillales</taxon>
        <taxon>Lactobacillaceae</taxon>
        <taxon>Levilactobacillus</taxon>
    </lineage>
</organism>
<feature type="compositionally biased region" description="Polar residues" evidence="1">
    <location>
        <begin position="139"/>
        <end position="154"/>
    </location>
</feature>
<reference evidence="2" key="1">
    <citation type="journal article" date="2009" name="Microbiology">
        <title>Characterization of four plasmids harboured in a Lactobacillus brevis strain encoding a novel bacteriocin, brevicin 925A, and construction of a shuttle vector for lactic acid bacteria and Escherichia coli.</title>
        <authorList>
            <person name="Wada T."/>
            <person name="Noda M."/>
            <person name="Kashiwabara F."/>
            <person name="Jeon H.J."/>
            <person name="Shirakawa A."/>
            <person name="Yabu H."/>
            <person name="Matoba Y."/>
            <person name="Kumagai T."/>
            <person name="Sugiyama M."/>
        </authorList>
    </citation>
    <scope>NUCLEOTIDE SEQUENCE</scope>
    <source>
        <strain evidence="2">925A</strain>
        <plasmid evidence="2">pLB925A04</plasmid>
    </source>
</reference>
<feature type="compositionally biased region" description="Basic and acidic residues" evidence="1">
    <location>
        <begin position="117"/>
        <end position="132"/>
    </location>
</feature>
<reference evidence="3 4" key="2">
    <citation type="submission" date="2018-07" db="EMBL/GenBank/DDBJ databases">
        <authorList>
            <person name="Feyereisen M."/>
        </authorList>
    </citation>
    <scope>NUCLEOTIDE SEQUENCE [LARGE SCALE GENOMIC DNA]</scope>
    <source>
        <strain evidence="3 4">UCCLBBS449</strain>
        <plasmid evidence="3">pUCCLBBS449_A</plasmid>
        <plasmid evidence="4">pucclbbs449_a</plasmid>
    </source>
</reference>
<dbReference type="AlphaFoldDB" id="C0SQM3"/>
<sequence>MLSYELEGILKDFEITPAGTKLGIAETLESEVALWVMLPLTSETSENTAQALNLSVGQRYQIQGRCGNFDEIDYQRSAFVATIVLPAKTASPVGATIQATTERPEAPANEENNPETGENHTNETSQETRSDADNETSGDSEQNTANTDAGNHNDTSQRDEAERESKGEEQTPSTTALPNGLPANEDQAAIDEYKLDPTEPDNEETAKTETTVITPGELDGTKTEIKSDQTTHYNSNGEEVSDQTTESDSTGAGDKDSDVY</sequence>
<geneLocation type="plasmid" evidence="4">
    <name>pucclbbs449_a</name>
</geneLocation>
<protein>
    <submittedName>
        <fullName evidence="2">Uncharacterized protein</fullName>
    </submittedName>
</protein>
<accession>C0SQM3</accession>
<evidence type="ECO:0000313" key="2">
    <source>
        <dbReference type="EMBL" id="BAH56405.1"/>
    </source>
</evidence>